<feature type="region of interest" description="Disordered" evidence="1">
    <location>
        <begin position="597"/>
        <end position="620"/>
    </location>
</feature>
<evidence type="ECO:0000256" key="1">
    <source>
        <dbReference type="SAM" id="MobiDB-lite"/>
    </source>
</evidence>
<name>A0ABQ9I2T9_9NEOP</name>
<keyword evidence="3" id="KW-1185">Reference proteome</keyword>
<feature type="compositionally biased region" description="Polar residues" evidence="1">
    <location>
        <begin position="610"/>
        <end position="620"/>
    </location>
</feature>
<dbReference type="EMBL" id="JARBHB010000003">
    <property type="protein sequence ID" value="KAJ8890937.1"/>
    <property type="molecule type" value="Genomic_DNA"/>
</dbReference>
<organism evidence="2 3">
    <name type="scientific">Dryococelus australis</name>
    <dbReference type="NCBI Taxonomy" id="614101"/>
    <lineage>
        <taxon>Eukaryota</taxon>
        <taxon>Metazoa</taxon>
        <taxon>Ecdysozoa</taxon>
        <taxon>Arthropoda</taxon>
        <taxon>Hexapoda</taxon>
        <taxon>Insecta</taxon>
        <taxon>Pterygota</taxon>
        <taxon>Neoptera</taxon>
        <taxon>Polyneoptera</taxon>
        <taxon>Phasmatodea</taxon>
        <taxon>Verophasmatodea</taxon>
        <taxon>Anareolatae</taxon>
        <taxon>Phasmatidae</taxon>
        <taxon>Eurycanthinae</taxon>
        <taxon>Dryococelus</taxon>
    </lineage>
</organism>
<evidence type="ECO:0000313" key="2">
    <source>
        <dbReference type="EMBL" id="KAJ8890937.1"/>
    </source>
</evidence>
<proteinExistence type="predicted"/>
<comment type="caution">
    <text evidence="2">The sequence shown here is derived from an EMBL/GenBank/DDBJ whole genome shotgun (WGS) entry which is preliminary data.</text>
</comment>
<dbReference type="Proteomes" id="UP001159363">
    <property type="component" value="Chromosome 3"/>
</dbReference>
<feature type="compositionally biased region" description="Low complexity" evidence="1">
    <location>
        <begin position="206"/>
        <end position="226"/>
    </location>
</feature>
<gene>
    <name evidence="2" type="ORF">PR048_010446</name>
</gene>
<feature type="region of interest" description="Disordered" evidence="1">
    <location>
        <begin position="1"/>
        <end position="43"/>
    </location>
</feature>
<feature type="compositionally biased region" description="Polar residues" evidence="1">
    <location>
        <begin position="14"/>
        <end position="25"/>
    </location>
</feature>
<sequence>MQTGEPLKRRGWTSVGTPRPRSSSEGPIRAALTRTSSAPSLRRARRAVFPPPWRGFPSAREERKDDLESQLSHCRCHRLSGRSGGLRFPFPSLLLARVMDHRGKTRGTGMVSLPVAIVVRSEVIPLAHQLARTRSVPPPPPRPPSTHLNSLGYGVDQNILATITPDIQSPQGQMAVRVQVSTEQCRKGRFEGEGGEVIPEKTRRLSTSSDTISTSTKTSVNSSNENRTLFASVGSDGSAAPRTRSPRERLPNSHLHFGWTRDPAPSFHSTSSPWQSGRGKDNAGEGFFLPPANTKGSLLAIRQRSPRSNEQTAEAPICRGLSSLAYSSLISKNFPIPSYISSWGRNGNVREEGMKRTENGGEATPFLIDPHVIGVHNCEVFIYWRVVTQDVSGFEPGTSRIPDRRRHGRPVTARARSTMTRTRIRITESDTQHTPFLQAVHGKPISTHETHEDTGNVRIHVGKLGISQLLRVPESLWPIGIEYLWRPIASCPYDEIELIFTWHDNRKPFWRHSATKGFGRAESEQRHKRRRLRRSIAKEWLDCSPPSKAKRVRFTAGSHVVIVPDDAADRRVFSAISPSPYPYFSALLASLHPHRLSRPPPCRGPPKSLHSFTTRYTGHL</sequence>
<feature type="region of interest" description="Disordered" evidence="1">
    <location>
        <begin position="398"/>
        <end position="417"/>
    </location>
</feature>
<evidence type="ECO:0000313" key="3">
    <source>
        <dbReference type="Proteomes" id="UP001159363"/>
    </source>
</evidence>
<feature type="compositionally biased region" description="Low complexity" evidence="1">
    <location>
        <begin position="32"/>
        <end position="41"/>
    </location>
</feature>
<reference evidence="2 3" key="1">
    <citation type="submission" date="2023-02" db="EMBL/GenBank/DDBJ databases">
        <title>LHISI_Scaffold_Assembly.</title>
        <authorList>
            <person name="Stuart O.P."/>
            <person name="Cleave R."/>
            <person name="Magrath M.J.L."/>
            <person name="Mikheyev A.S."/>
        </authorList>
    </citation>
    <scope>NUCLEOTIDE SEQUENCE [LARGE SCALE GENOMIC DNA]</scope>
    <source>
        <strain evidence="2">Daus_M_001</strain>
        <tissue evidence="2">Leg muscle</tissue>
    </source>
</reference>
<feature type="region of interest" description="Disordered" evidence="1">
    <location>
        <begin position="201"/>
        <end position="289"/>
    </location>
</feature>
<protein>
    <submittedName>
        <fullName evidence="2">Uncharacterized protein</fullName>
    </submittedName>
</protein>
<accession>A0ABQ9I2T9</accession>